<sequence>MSRRIIIHAGFHKTGTTTLQDTLSLNAGFFLPHVELYLRNGVLISSLSRAVLDFSGNRGKRTRDEVRAQAEIFFSLIDQKDPRPVLISSESLAGHFPGSSGVSKYAPAPLAIETIRDAWVFVSGTADGFETYYSTRRTGWLASCHWHRLKHSRSKISLEDYCETFASAADHASIIDDIRARIGVHAVHSVALEDMDHPIDPILEILNLSHLRADLNIPPNANASLGDEAREKLLMLNRSNTGNRDYQQAKAAILRITT</sequence>
<accession>A0A1Y5S9P5</accession>
<dbReference type="InterPro" id="IPR027417">
    <property type="entry name" value="P-loop_NTPase"/>
</dbReference>
<dbReference type="AlphaFoldDB" id="A0A1Y5S9P5"/>
<name>A0A1Y5S9P5_9RHOB</name>
<dbReference type="EMBL" id="FWFW01000003">
    <property type="protein sequence ID" value="SLN34540.1"/>
    <property type="molecule type" value="Genomic_DNA"/>
</dbReference>
<keyword evidence="2" id="KW-1185">Reference proteome</keyword>
<organism evidence="1 2">
    <name type="scientific">Pacificibacter marinus</name>
    <dbReference type="NCBI Taxonomy" id="658057"/>
    <lineage>
        <taxon>Bacteria</taxon>
        <taxon>Pseudomonadati</taxon>
        <taxon>Pseudomonadota</taxon>
        <taxon>Alphaproteobacteria</taxon>
        <taxon>Rhodobacterales</taxon>
        <taxon>Roseobacteraceae</taxon>
        <taxon>Pacificibacter</taxon>
    </lineage>
</organism>
<dbReference type="RefSeq" id="WP_085848361.1">
    <property type="nucleotide sequence ID" value="NZ_FNZV01000006.1"/>
</dbReference>
<evidence type="ECO:0008006" key="3">
    <source>
        <dbReference type="Google" id="ProtNLM"/>
    </source>
</evidence>
<protein>
    <recommendedName>
        <fullName evidence="3">Sulfotransferase family protein</fullName>
    </recommendedName>
</protein>
<reference evidence="1 2" key="1">
    <citation type="submission" date="2017-03" db="EMBL/GenBank/DDBJ databases">
        <authorList>
            <person name="Afonso C.L."/>
            <person name="Miller P.J."/>
            <person name="Scott M.A."/>
            <person name="Spackman E."/>
            <person name="Goraichik I."/>
            <person name="Dimitrov K.M."/>
            <person name="Suarez D.L."/>
            <person name="Swayne D.E."/>
        </authorList>
    </citation>
    <scope>NUCLEOTIDE SEQUENCE [LARGE SCALE GENOMIC DNA]</scope>
    <source>
        <strain evidence="1 2">CECT 7971</strain>
    </source>
</reference>
<dbReference type="SUPFAM" id="SSF52540">
    <property type="entry name" value="P-loop containing nucleoside triphosphate hydrolases"/>
    <property type="match status" value="1"/>
</dbReference>
<gene>
    <name evidence="1" type="ORF">PAM7971_01493</name>
</gene>
<evidence type="ECO:0000313" key="1">
    <source>
        <dbReference type="EMBL" id="SLN34540.1"/>
    </source>
</evidence>
<dbReference type="STRING" id="658057.SAMN04488032_10661"/>
<proteinExistence type="predicted"/>
<dbReference type="Proteomes" id="UP000193307">
    <property type="component" value="Unassembled WGS sequence"/>
</dbReference>
<evidence type="ECO:0000313" key="2">
    <source>
        <dbReference type="Proteomes" id="UP000193307"/>
    </source>
</evidence>
<dbReference type="OrthoDB" id="7705857at2"/>